<feature type="region of interest" description="Disordered" evidence="1">
    <location>
        <begin position="606"/>
        <end position="628"/>
    </location>
</feature>
<gene>
    <name evidence="2" type="ORF">CYME_CMN301C</name>
</gene>
<feature type="compositionally biased region" description="Polar residues" evidence="1">
    <location>
        <begin position="486"/>
        <end position="501"/>
    </location>
</feature>
<feature type="compositionally biased region" description="Low complexity" evidence="1">
    <location>
        <begin position="502"/>
        <end position="513"/>
    </location>
</feature>
<sequence length="654" mass="72500">MSFVGPKPTPTSRIRKDDSPETRSNGSSVSPVDTSPRTAPQEAQLQLPKRRDWYRIPNAASAGGVGFSDRAELERQRHVVRDMLRQVGSSFIEGKDLVNVSLPIRLFEPRSFLQRLTDDWAYCSTLLKAAAHATDTLDRFKLTIAFAIAGLHKSATMFKPFNPLLGETFQACMPSDGTRIYLEQTCHHPPVTHWRIRAADRSYEFTGFGAYSARVQLFENAIRAQRLGVNVVHFRDGSRIIFWLPYMKIHGIVFGERRLEYLGKAVFLYEPPRNFTTSGIPSRASLSDGENTEQRRSSETFAEPDRALVAVMLLNSEKTGFVGTLRGVARGIGRMFGGRNNNNSSSNNANANTNANVSKRTPVAGGRPVSYPTGRASNGAISGLDTSRPIPTDVFRGIIASVDAPQTPNAGYLAGDDSSTTPSQPGRPGQPILNAQRRKRITRRQVKQLLAEFATRNGPLASSPWSSMDWRASQDVDQVAVREQAPSLSVTDGVSDANLQRSSLSSSSLASSARNDPYRGAGRRQRSHSALDPVVLCSFEGTYLGFVDFDGQRYWDIRDMPGEAPLPVPLEEALPSDSRFREDARALAGALQPGLSEREQSDRMMKAQAAKERVENQQRADRVLRERGRRERGIKESNAFVPERILREDTCYWP</sequence>
<proteinExistence type="predicted"/>
<evidence type="ECO:0000313" key="2">
    <source>
        <dbReference type="EMBL" id="BAM81373.1"/>
    </source>
</evidence>
<keyword evidence="3" id="KW-1185">Reference proteome</keyword>
<dbReference type="SUPFAM" id="SSF144000">
    <property type="entry name" value="Oxysterol-binding protein-like"/>
    <property type="match status" value="2"/>
</dbReference>
<evidence type="ECO:0000256" key="1">
    <source>
        <dbReference type="SAM" id="MobiDB-lite"/>
    </source>
</evidence>
<dbReference type="eggNOG" id="KOG2210">
    <property type="taxonomic scope" value="Eukaryota"/>
</dbReference>
<dbReference type="AlphaFoldDB" id="M1VJB8"/>
<accession>M1VJB8</accession>
<feature type="compositionally biased region" description="Polar residues" evidence="1">
    <location>
        <begin position="22"/>
        <end position="44"/>
    </location>
</feature>
<dbReference type="GO" id="GO:0005829">
    <property type="term" value="C:cytosol"/>
    <property type="evidence" value="ECO:0007669"/>
    <property type="project" value="TreeGrafter"/>
</dbReference>
<feature type="region of interest" description="Disordered" evidence="1">
    <location>
        <begin position="1"/>
        <end position="44"/>
    </location>
</feature>
<feature type="region of interest" description="Disordered" evidence="1">
    <location>
        <begin position="279"/>
        <end position="301"/>
    </location>
</feature>
<feature type="compositionally biased region" description="Basic and acidic residues" evidence="1">
    <location>
        <begin position="292"/>
        <end position="301"/>
    </location>
</feature>
<dbReference type="Gramene" id="CMN301CT">
    <property type="protein sequence ID" value="CMN301CT"/>
    <property type="gene ID" value="CMN301C"/>
</dbReference>
<protein>
    <submittedName>
        <fullName evidence="2">Similar to oxysterol-binding protein</fullName>
    </submittedName>
</protein>
<dbReference type="OrthoDB" id="14833at2759"/>
<dbReference type="GO" id="GO:0032934">
    <property type="term" value="F:sterol binding"/>
    <property type="evidence" value="ECO:0007669"/>
    <property type="project" value="TreeGrafter"/>
</dbReference>
<feature type="region of interest" description="Disordered" evidence="1">
    <location>
        <begin position="486"/>
        <end position="527"/>
    </location>
</feature>
<dbReference type="GeneID" id="16995177"/>
<name>M1VJB8_CYAM1</name>
<reference evidence="2 3" key="1">
    <citation type="journal article" date="2004" name="Nature">
        <title>Genome sequence of the ultrasmall unicellular red alga Cyanidioschyzon merolae 10D.</title>
        <authorList>
            <person name="Matsuzaki M."/>
            <person name="Misumi O."/>
            <person name="Shin-i T."/>
            <person name="Maruyama S."/>
            <person name="Takahara M."/>
            <person name="Miyagishima S."/>
            <person name="Mori T."/>
            <person name="Nishida K."/>
            <person name="Yagisawa F."/>
            <person name="Nishida K."/>
            <person name="Yoshida Y."/>
            <person name="Nishimura Y."/>
            <person name="Nakao S."/>
            <person name="Kobayashi T."/>
            <person name="Momoyama Y."/>
            <person name="Higashiyama T."/>
            <person name="Minoda A."/>
            <person name="Sano M."/>
            <person name="Nomoto H."/>
            <person name="Oishi K."/>
            <person name="Hayashi H."/>
            <person name="Ohta F."/>
            <person name="Nishizaka S."/>
            <person name="Haga S."/>
            <person name="Miura S."/>
            <person name="Morishita T."/>
            <person name="Kabeya Y."/>
            <person name="Terasawa K."/>
            <person name="Suzuki Y."/>
            <person name="Ishii Y."/>
            <person name="Asakawa S."/>
            <person name="Takano H."/>
            <person name="Ohta N."/>
            <person name="Kuroiwa H."/>
            <person name="Tanaka K."/>
            <person name="Shimizu N."/>
            <person name="Sugano S."/>
            <person name="Sato N."/>
            <person name="Nozaki H."/>
            <person name="Ogasawara N."/>
            <person name="Kohara Y."/>
            <person name="Kuroiwa T."/>
        </authorList>
    </citation>
    <scope>NUCLEOTIDE SEQUENCE [LARGE SCALE GENOMIC DNA]</scope>
    <source>
        <strain evidence="2 3">10D</strain>
    </source>
</reference>
<feature type="compositionally biased region" description="Low complexity" evidence="1">
    <location>
        <begin position="340"/>
        <end position="356"/>
    </location>
</feature>
<dbReference type="InterPro" id="IPR000648">
    <property type="entry name" value="Oxysterol-bd"/>
</dbReference>
<organism evidence="2 3">
    <name type="scientific">Cyanidioschyzon merolae (strain NIES-3377 / 10D)</name>
    <name type="common">Unicellular red alga</name>
    <dbReference type="NCBI Taxonomy" id="280699"/>
    <lineage>
        <taxon>Eukaryota</taxon>
        <taxon>Rhodophyta</taxon>
        <taxon>Bangiophyceae</taxon>
        <taxon>Cyanidiales</taxon>
        <taxon>Cyanidiaceae</taxon>
        <taxon>Cyanidioschyzon</taxon>
    </lineage>
</organism>
<dbReference type="InterPro" id="IPR037239">
    <property type="entry name" value="OSBP_sf"/>
</dbReference>
<feature type="compositionally biased region" description="Polar residues" evidence="1">
    <location>
        <begin position="279"/>
        <end position="289"/>
    </location>
</feature>
<dbReference type="Gene3D" id="2.40.160.120">
    <property type="match status" value="1"/>
</dbReference>
<dbReference type="KEGG" id="cme:CYME_CMN301C"/>
<dbReference type="EMBL" id="AP006496">
    <property type="protein sequence ID" value="BAM81373.1"/>
    <property type="molecule type" value="Genomic_DNA"/>
</dbReference>
<dbReference type="Proteomes" id="UP000007014">
    <property type="component" value="Chromosome 14"/>
</dbReference>
<dbReference type="PANTHER" id="PTHR10972">
    <property type="entry name" value="OXYSTEROL-BINDING PROTEIN-RELATED"/>
    <property type="match status" value="1"/>
</dbReference>
<reference evidence="2 3" key="2">
    <citation type="journal article" date="2007" name="BMC Biol.">
        <title>A 100%-complete sequence reveals unusually simple genomic features in the hot-spring red alga Cyanidioschyzon merolae.</title>
        <authorList>
            <person name="Nozaki H."/>
            <person name="Takano H."/>
            <person name="Misumi O."/>
            <person name="Terasawa K."/>
            <person name="Matsuzaki M."/>
            <person name="Maruyama S."/>
            <person name="Nishida K."/>
            <person name="Yagisawa F."/>
            <person name="Yoshida Y."/>
            <person name="Fujiwara T."/>
            <person name="Takio S."/>
            <person name="Tamura K."/>
            <person name="Chung S.J."/>
            <person name="Nakamura S."/>
            <person name="Kuroiwa H."/>
            <person name="Tanaka K."/>
            <person name="Sato N."/>
            <person name="Kuroiwa T."/>
        </authorList>
    </citation>
    <scope>NUCLEOTIDE SEQUENCE [LARGE SCALE GENOMIC DNA]</scope>
    <source>
        <strain evidence="2 3">10D</strain>
    </source>
</reference>
<evidence type="ECO:0000313" key="3">
    <source>
        <dbReference type="Proteomes" id="UP000007014"/>
    </source>
</evidence>
<dbReference type="RefSeq" id="XP_005537409.1">
    <property type="nucleotide sequence ID" value="XM_005537352.1"/>
</dbReference>
<feature type="region of interest" description="Disordered" evidence="1">
    <location>
        <begin position="406"/>
        <end position="440"/>
    </location>
</feature>
<dbReference type="Pfam" id="PF01237">
    <property type="entry name" value="Oxysterol_BP"/>
    <property type="match status" value="1"/>
</dbReference>
<dbReference type="PANTHER" id="PTHR10972:SF148">
    <property type="entry name" value="OXYSTEROL-BINDING PROTEIN 9"/>
    <property type="match status" value="1"/>
</dbReference>
<feature type="region of interest" description="Disordered" evidence="1">
    <location>
        <begin position="337"/>
        <end position="387"/>
    </location>
</feature>
<dbReference type="HOGENOM" id="CLU_419428_0_0_1"/>
<dbReference type="OMA" id="ANEENYT"/>
<dbReference type="GO" id="GO:0016020">
    <property type="term" value="C:membrane"/>
    <property type="evidence" value="ECO:0007669"/>
    <property type="project" value="TreeGrafter"/>
</dbReference>